<evidence type="ECO:0000313" key="4">
    <source>
        <dbReference type="Proteomes" id="UP001501627"/>
    </source>
</evidence>
<comment type="caution">
    <text evidence="3">The sequence shown here is derived from an EMBL/GenBank/DDBJ whole genome shotgun (WGS) entry which is preliminary data.</text>
</comment>
<keyword evidence="2" id="KW-0732">Signal</keyword>
<feature type="compositionally biased region" description="Basic and acidic residues" evidence="1">
    <location>
        <begin position="64"/>
        <end position="81"/>
    </location>
</feature>
<gene>
    <name evidence="3" type="ORF">GCM10022279_26160</name>
</gene>
<feature type="chain" id="PRO_5047083900" evidence="2">
    <location>
        <begin position="39"/>
        <end position="100"/>
    </location>
</feature>
<protein>
    <submittedName>
        <fullName evidence="3">Uncharacterized protein</fullName>
    </submittedName>
</protein>
<sequence length="100" mass="10859">MVHSKTPITPRAMPPPHYTTTWLIAAALCLVFALPAQAAATPSKSKTPKASTQSTATKPKTVKIRREGSSSEETPAQRERRLLRECKGLPNAGVCRGYTR</sequence>
<keyword evidence="4" id="KW-1185">Reference proteome</keyword>
<feature type="compositionally biased region" description="Polar residues" evidence="1">
    <location>
        <begin position="40"/>
        <end position="58"/>
    </location>
</feature>
<dbReference type="Proteomes" id="UP001501627">
    <property type="component" value="Unassembled WGS sequence"/>
</dbReference>
<dbReference type="EMBL" id="BAABBP010000027">
    <property type="protein sequence ID" value="GAA4001012.1"/>
    <property type="molecule type" value="Genomic_DNA"/>
</dbReference>
<reference evidence="4" key="1">
    <citation type="journal article" date="2019" name="Int. J. Syst. Evol. Microbiol.">
        <title>The Global Catalogue of Microorganisms (GCM) 10K type strain sequencing project: providing services to taxonomists for standard genome sequencing and annotation.</title>
        <authorList>
            <consortium name="The Broad Institute Genomics Platform"/>
            <consortium name="The Broad Institute Genome Sequencing Center for Infectious Disease"/>
            <person name="Wu L."/>
            <person name="Ma J."/>
        </authorList>
    </citation>
    <scope>NUCLEOTIDE SEQUENCE [LARGE SCALE GENOMIC DNA]</scope>
    <source>
        <strain evidence="4">JCM 17561</strain>
    </source>
</reference>
<name>A0ABP7RQX3_9BURK</name>
<evidence type="ECO:0000313" key="3">
    <source>
        <dbReference type="EMBL" id="GAA4001012.1"/>
    </source>
</evidence>
<proteinExistence type="predicted"/>
<evidence type="ECO:0000256" key="1">
    <source>
        <dbReference type="SAM" id="MobiDB-lite"/>
    </source>
</evidence>
<evidence type="ECO:0000256" key="2">
    <source>
        <dbReference type="SAM" id="SignalP"/>
    </source>
</evidence>
<feature type="region of interest" description="Disordered" evidence="1">
    <location>
        <begin position="40"/>
        <end position="81"/>
    </location>
</feature>
<feature type="signal peptide" evidence="2">
    <location>
        <begin position="1"/>
        <end position="38"/>
    </location>
</feature>
<accession>A0ABP7RQX3</accession>
<organism evidence="3 4">
    <name type="scientific">Comamonas faecalis</name>
    <dbReference type="NCBI Taxonomy" id="1387849"/>
    <lineage>
        <taxon>Bacteria</taxon>
        <taxon>Pseudomonadati</taxon>
        <taxon>Pseudomonadota</taxon>
        <taxon>Betaproteobacteria</taxon>
        <taxon>Burkholderiales</taxon>
        <taxon>Comamonadaceae</taxon>
        <taxon>Comamonas</taxon>
    </lineage>
</organism>